<accession>A0A5B1L6B7</accession>
<evidence type="ECO:0000256" key="7">
    <source>
        <dbReference type="RuleBase" id="RU363032"/>
    </source>
</evidence>
<evidence type="ECO:0000256" key="3">
    <source>
        <dbReference type="ARBA" id="ARBA00022475"/>
    </source>
</evidence>
<dbReference type="PANTHER" id="PTHR43386:SF1">
    <property type="entry name" value="D,D-DIPEPTIDE TRANSPORT SYSTEM PERMEASE PROTEIN DDPC-RELATED"/>
    <property type="match status" value="1"/>
</dbReference>
<evidence type="ECO:0000256" key="1">
    <source>
        <dbReference type="ARBA" id="ARBA00004651"/>
    </source>
</evidence>
<dbReference type="Pfam" id="PF12911">
    <property type="entry name" value="OppC_N"/>
    <property type="match status" value="1"/>
</dbReference>
<dbReference type="InterPro" id="IPR000515">
    <property type="entry name" value="MetI-like"/>
</dbReference>
<gene>
    <name evidence="10" type="ORF">F0U44_21780</name>
</gene>
<comment type="caution">
    <text evidence="10">The sequence shown here is derived from an EMBL/GenBank/DDBJ whole genome shotgun (WGS) entry which is preliminary data.</text>
</comment>
<proteinExistence type="inferred from homology"/>
<keyword evidence="6 7" id="KW-0472">Membrane</keyword>
<evidence type="ECO:0000256" key="4">
    <source>
        <dbReference type="ARBA" id="ARBA00022692"/>
    </source>
</evidence>
<dbReference type="CDD" id="cd06261">
    <property type="entry name" value="TM_PBP2"/>
    <property type="match status" value="1"/>
</dbReference>
<feature type="transmembrane region" description="Helical" evidence="7">
    <location>
        <begin position="44"/>
        <end position="66"/>
    </location>
</feature>
<evidence type="ECO:0000256" key="8">
    <source>
        <dbReference type="SAM" id="MobiDB-lite"/>
    </source>
</evidence>
<comment type="similarity">
    <text evidence="7">Belongs to the binding-protein-dependent transport system permease family.</text>
</comment>
<reference evidence="10 11" key="2">
    <citation type="submission" date="2019-09" db="EMBL/GenBank/DDBJ databases">
        <authorList>
            <person name="Jin C."/>
        </authorList>
    </citation>
    <scope>NUCLEOTIDE SEQUENCE [LARGE SCALE GENOMIC DNA]</scope>
    <source>
        <strain evidence="10 11">BN130099</strain>
    </source>
</reference>
<dbReference type="Proteomes" id="UP000325003">
    <property type="component" value="Unassembled WGS sequence"/>
</dbReference>
<organism evidence="10 11">
    <name type="scientific">Nocardioides humilatus</name>
    <dbReference type="NCBI Taxonomy" id="2607660"/>
    <lineage>
        <taxon>Bacteria</taxon>
        <taxon>Bacillati</taxon>
        <taxon>Actinomycetota</taxon>
        <taxon>Actinomycetes</taxon>
        <taxon>Propionibacteriales</taxon>
        <taxon>Nocardioidaceae</taxon>
        <taxon>Nocardioides</taxon>
    </lineage>
</organism>
<feature type="transmembrane region" description="Helical" evidence="7">
    <location>
        <begin position="158"/>
        <end position="183"/>
    </location>
</feature>
<dbReference type="InterPro" id="IPR025966">
    <property type="entry name" value="OppC_N"/>
</dbReference>
<dbReference type="RefSeq" id="WP_149730498.1">
    <property type="nucleotide sequence ID" value="NZ_VUJV01000010.1"/>
</dbReference>
<dbReference type="EMBL" id="VUJV01000010">
    <property type="protein sequence ID" value="KAA1415320.1"/>
    <property type="molecule type" value="Genomic_DNA"/>
</dbReference>
<evidence type="ECO:0000256" key="2">
    <source>
        <dbReference type="ARBA" id="ARBA00022448"/>
    </source>
</evidence>
<keyword evidence="4 7" id="KW-0812">Transmembrane</keyword>
<dbReference type="InterPro" id="IPR035906">
    <property type="entry name" value="MetI-like_sf"/>
</dbReference>
<comment type="subcellular location">
    <subcellularLocation>
        <location evidence="1 7">Cell membrane</location>
        <topology evidence="1 7">Multi-pass membrane protein</topology>
    </subcellularLocation>
</comment>
<reference evidence="10 11" key="1">
    <citation type="submission" date="2019-09" db="EMBL/GenBank/DDBJ databases">
        <title>Nocardioides panacisoli sp. nov., isolated from the soil of a ginseng field.</title>
        <authorList>
            <person name="Cho C."/>
        </authorList>
    </citation>
    <scope>NUCLEOTIDE SEQUENCE [LARGE SCALE GENOMIC DNA]</scope>
    <source>
        <strain evidence="10 11">BN130099</strain>
    </source>
</reference>
<keyword evidence="3" id="KW-1003">Cell membrane</keyword>
<dbReference type="InterPro" id="IPR050366">
    <property type="entry name" value="BP-dependent_transpt_permease"/>
</dbReference>
<dbReference type="GO" id="GO:0055085">
    <property type="term" value="P:transmembrane transport"/>
    <property type="evidence" value="ECO:0007669"/>
    <property type="project" value="InterPro"/>
</dbReference>
<dbReference type="AlphaFoldDB" id="A0A5B1L6B7"/>
<feature type="transmembrane region" description="Helical" evidence="7">
    <location>
        <begin position="252"/>
        <end position="270"/>
    </location>
</feature>
<dbReference type="PROSITE" id="PS50928">
    <property type="entry name" value="ABC_TM1"/>
    <property type="match status" value="1"/>
</dbReference>
<dbReference type="PANTHER" id="PTHR43386">
    <property type="entry name" value="OLIGOPEPTIDE TRANSPORT SYSTEM PERMEASE PROTEIN APPC"/>
    <property type="match status" value="1"/>
</dbReference>
<feature type="domain" description="ABC transmembrane type-1" evidence="9">
    <location>
        <begin position="123"/>
        <end position="327"/>
    </location>
</feature>
<name>A0A5B1L6B7_9ACTN</name>
<evidence type="ECO:0000259" key="9">
    <source>
        <dbReference type="PROSITE" id="PS50928"/>
    </source>
</evidence>
<feature type="transmembrane region" description="Helical" evidence="7">
    <location>
        <begin position="300"/>
        <end position="323"/>
    </location>
</feature>
<dbReference type="GO" id="GO:0005886">
    <property type="term" value="C:plasma membrane"/>
    <property type="evidence" value="ECO:0007669"/>
    <property type="project" value="UniProtKB-SubCell"/>
</dbReference>
<feature type="transmembrane region" description="Helical" evidence="7">
    <location>
        <begin position="195"/>
        <end position="217"/>
    </location>
</feature>
<feature type="region of interest" description="Disordered" evidence="8">
    <location>
        <begin position="1"/>
        <end position="27"/>
    </location>
</feature>
<evidence type="ECO:0000313" key="11">
    <source>
        <dbReference type="Proteomes" id="UP000325003"/>
    </source>
</evidence>
<keyword evidence="5 7" id="KW-1133">Transmembrane helix</keyword>
<sequence>MTLPAADLAVHGESSSAPPTEAARKSIAGRSPTRIAFDRLRKDPIAVICFVIVLFFAAIAIFAPWVQSLFGVSTDTVLASTRIDLVTRLPKIGPPNHGFTMDHPFGVAPGSGTDNLAVWIEGCRTSLFLATVATVLSTFIGVTLGLVAGFVGGAVDAVISFFTDLFLSFPFLLGALAVAPIISERYGTDIDKLRVVSFYSLVFILVIFGWMGVARLVRGEVLSLREREFVKAARVIGVPTSRILVREILPNLLAPIVVSVSLSLPGYVAAEAGLSYLGIGVFGRESWGQTVNGATSYWEIYPLFLLEPVIGIAVLVVALNLLGDAIRDAFDPKTRR</sequence>
<dbReference type="SUPFAM" id="SSF161098">
    <property type="entry name" value="MetI-like"/>
    <property type="match status" value="1"/>
</dbReference>
<dbReference type="Pfam" id="PF00528">
    <property type="entry name" value="BPD_transp_1"/>
    <property type="match status" value="1"/>
</dbReference>
<protein>
    <submittedName>
        <fullName evidence="10">ABC transporter permease</fullName>
    </submittedName>
</protein>
<evidence type="ECO:0000256" key="6">
    <source>
        <dbReference type="ARBA" id="ARBA00023136"/>
    </source>
</evidence>
<evidence type="ECO:0000256" key="5">
    <source>
        <dbReference type="ARBA" id="ARBA00022989"/>
    </source>
</evidence>
<evidence type="ECO:0000313" key="10">
    <source>
        <dbReference type="EMBL" id="KAA1415320.1"/>
    </source>
</evidence>
<keyword evidence="11" id="KW-1185">Reference proteome</keyword>
<dbReference type="Gene3D" id="1.10.3720.10">
    <property type="entry name" value="MetI-like"/>
    <property type="match status" value="1"/>
</dbReference>
<keyword evidence="2 7" id="KW-0813">Transport</keyword>
<feature type="transmembrane region" description="Helical" evidence="7">
    <location>
        <begin position="127"/>
        <end position="151"/>
    </location>
</feature>